<feature type="non-terminal residue" evidence="1">
    <location>
        <position position="168"/>
    </location>
</feature>
<gene>
    <name evidence="1" type="ORF">GHK86_08570</name>
</gene>
<dbReference type="Proteomes" id="UP000437736">
    <property type="component" value="Unassembled WGS sequence"/>
</dbReference>
<dbReference type="EMBL" id="WJHE01000385">
    <property type="protein sequence ID" value="MST32773.1"/>
    <property type="molecule type" value="Genomic_DNA"/>
</dbReference>
<evidence type="ECO:0000313" key="2">
    <source>
        <dbReference type="Proteomes" id="UP000437736"/>
    </source>
</evidence>
<dbReference type="PANTHER" id="PTHR43808">
    <property type="entry name" value="ACETYLORNITHINE DEACETYLASE"/>
    <property type="match status" value="1"/>
</dbReference>
<comment type="caution">
    <text evidence="1">The sequence shown here is derived from an EMBL/GenBank/DDBJ whole genome shotgun (WGS) entry which is preliminary data.</text>
</comment>
<reference evidence="1 2" key="1">
    <citation type="submission" date="2019-11" db="EMBL/GenBank/DDBJ databases">
        <title>Acidiferrimicrobium australis gen. nov., sp. nov., an acidophilic and obligately heterotrophic, member of the Actinobacteria that catalyses dissimilatory oxido- reduction of iron isolated from metal-rich acidic water in Chile.</title>
        <authorList>
            <person name="Gonzalez D."/>
            <person name="Huber K."/>
            <person name="Hedrich S."/>
            <person name="Rojas-Villalobos C."/>
            <person name="Quatrini R."/>
            <person name="Dinamarca M.A."/>
            <person name="Schwarz A."/>
            <person name="Canales C."/>
            <person name="Nancucheo I."/>
        </authorList>
    </citation>
    <scope>NUCLEOTIDE SEQUENCE [LARGE SCALE GENOMIC DNA]</scope>
    <source>
        <strain evidence="1 2">USS-CCA1</strain>
    </source>
</reference>
<evidence type="ECO:0000313" key="1">
    <source>
        <dbReference type="EMBL" id="MST32773.1"/>
    </source>
</evidence>
<organism evidence="1 2">
    <name type="scientific">Acidiferrimicrobium australe</name>
    <dbReference type="NCBI Taxonomy" id="2664430"/>
    <lineage>
        <taxon>Bacteria</taxon>
        <taxon>Bacillati</taxon>
        <taxon>Actinomycetota</taxon>
        <taxon>Acidimicrobiia</taxon>
        <taxon>Acidimicrobiales</taxon>
        <taxon>Acidimicrobiaceae</taxon>
        <taxon>Acidiferrimicrobium</taxon>
    </lineage>
</organism>
<dbReference type="Pfam" id="PF01546">
    <property type="entry name" value="Peptidase_M20"/>
    <property type="match status" value="1"/>
</dbReference>
<accession>A0ABW9QTF5</accession>
<proteinExistence type="predicted"/>
<sequence>MSDLLEQTADLVALPSVSRDEAVLADRVERQLAATPWLEVTRVGDNVVARTRGDGRRVVLAGHLDTVPPNGNARPRLEGDTLWGLGSADMKGGLAVMLGLAAEAEPPPVELTLAFYVAEEIAREHNGLLQIEAADPQLLAGDVAVLGEPTGAVVEAGCQGSLALAVTV</sequence>
<dbReference type="Gene3D" id="3.40.630.10">
    <property type="entry name" value="Zn peptidases"/>
    <property type="match status" value="1"/>
</dbReference>
<keyword evidence="2" id="KW-1185">Reference proteome</keyword>
<dbReference type="InterPro" id="IPR002933">
    <property type="entry name" value="Peptidase_M20"/>
</dbReference>
<protein>
    <submittedName>
        <fullName evidence="1">M20/M25/M40 family metallo-hydrolase</fullName>
    </submittedName>
</protein>
<name>A0ABW9QTF5_9ACTN</name>
<dbReference type="PANTHER" id="PTHR43808:SF31">
    <property type="entry name" value="N-ACETYL-L-CITRULLINE DEACETYLASE"/>
    <property type="match status" value="1"/>
</dbReference>
<dbReference type="SUPFAM" id="SSF53187">
    <property type="entry name" value="Zn-dependent exopeptidases"/>
    <property type="match status" value="1"/>
</dbReference>
<dbReference type="InterPro" id="IPR050072">
    <property type="entry name" value="Peptidase_M20A"/>
</dbReference>